<dbReference type="OrthoDB" id="1243394at2759"/>
<feature type="compositionally biased region" description="Basic residues" evidence="1">
    <location>
        <begin position="178"/>
        <end position="188"/>
    </location>
</feature>
<proteinExistence type="predicted"/>
<reference evidence="2" key="1">
    <citation type="submission" date="2025-08" db="UniProtKB">
        <authorList>
            <consortium name="RefSeq"/>
        </authorList>
    </citation>
    <scope>IDENTIFICATION</scope>
</reference>
<dbReference type="GO" id="GO:0016301">
    <property type="term" value="F:kinase activity"/>
    <property type="evidence" value="ECO:0007669"/>
    <property type="project" value="UniProtKB-KW"/>
</dbReference>
<organism evidence="2">
    <name type="scientific">Nicotiana tabacum</name>
    <name type="common">Common tobacco</name>
    <dbReference type="NCBI Taxonomy" id="4097"/>
    <lineage>
        <taxon>Eukaryota</taxon>
        <taxon>Viridiplantae</taxon>
        <taxon>Streptophyta</taxon>
        <taxon>Embryophyta</taxon>
        <taxon>Tracheophyta</taxon>
        <taxon>Spermatophyta</taxon>
        <taxon>Magnoliopsida</taxon>
        <taxon>eudicotyledons</taxon>
        <taxon>Gunneridae</taxon>
        <taxon>Pentapetalae</taxon>
        <taxon>asterids</taxon>
        <taxon>lamiids</taxon>
        <taxon>Solanales</taxon>
        <taxon>Solanaceae</taxon>
        <taxon>Nicotianoideae</taxon>
        <taxon>Nicotianeae</taxon>
        <taxon>Nicotiana</taxon>
    </lineage>
</organism>
<evidence type="ECO:0000313" key="2">
    <source>
        <dbReference type="RefSeq" id="XP_016436420.1"/>
    </source>
</evidence>
<dbReference type="PaxDb" id="4097-A0A1S3X8T1"/>
<feature type="compositionally biased region" description="Low complexity" evidence="1">
    <location>
        <begin position="144"/>
        <end position="154"/>
    </location>
</feature>
<evidence type="ECO:0000256" key="1">
    <source>
        <dbReference type="SAM" id="MobiDB-lite"/>
    </source>
</evidence>
<feature type="compositionally biased region" description="Low complexity" evidence="1">
    <location>
        <begin position="65"/>
        <end position="76"/>
    </location>
</feature>
<feature type="compositionally biased region" description="Basic residues" evidence="1">
    <location>
        <begin position="31"/>
        <end position="40"/>
    </location>
</feature>
<name>A0A1S3X8T1_TOBAC</name>
<feature type="region of interest" description="Disordered" evidence="1">
    <location>
        <begin position="1"/>
        <end position="261"/>
    </location>
</feature>
<feature type="compositionally biased region" description="Basic residues" evidence="1">
    <location>
        <begin position="243"/>
        <end position="253"/>
    </location>
</feature>
<feature type="compositionally biased region" description="Basic and acidic residues" evidence="1">
    <location>
        <begin position="189"/>
        <end position="211"/>
    </location>
</feature>
<sequence>MTNPQDNPGTPPSPSPSNSSIPPSPSTSPKPRLRRVKMLARKTVASGALRKKLNETLKGIQDQNSSSSSDSESYQSAIEGEAPRSSNSEKTQESPSKRDEPVSSTEKTLADLLKEVGASYDPKKRRTLITKAPNVPKPSKKIKASSPTPTTSSLPRDRATRNRVKQSETDPQRALKESKKKKMYKGKGKIAESSKAVEEEEIELVHQERGTSVEVLTPKPKKPKTSFKKSSSVSEAVEPTLAKRTRSVVKNKQSKISEDDD</sequence>
<dbReference type="KEGG" id="nta:107762563"/>
<protein>
    <submittedName>
        <fullName evidence="2">Probable serine/threonine-protein kinase samkC</fullName>
    </submittedName>
</protein>
<feature type="compositionally biased region" description="Basic and acidic residues" evidence="1">
    <location>
        <begin position="90"/>
        <end position="101"/>
    </location>
</feature>
<dbReference type="AlphaFoldDB" id="A0A1S3X8T1"/>
<gene>
    <name evidence="2" type="primary">LOC107762563</name>
</gene>
<dbReference type="RefSeq" id="XP_016436420.1">
    <property type="nucleotide sequence ID" value="XM_016580934.1"/>
</dbReference>
<keyword evidence="2" id="KW-0418">Kinase</keyword>
<feature type="compositionally biased region" description="Basic and acidic residues" evidence="1">
    <location>
        <begin position="155"/>
        <end position="177"/>
    </location>
</feature>
<accession>A0A1S3X8T1</accession>
<keyword evidence="2" id="KW-0808">Transferase</keyword>